<sequence length="329" mass="35863">MSALLTIPKPLQSFFALFPLHTYPPIPTLSHVPSHTPTSATIWVHPPHPASQHSLLSSDVECLKWQAFLALRGLKSIRVRFDVKSDGGVDGRLPCLHVPTPLVDPSVPIKEKNGDEWSARVGEVLPAHLIPEWVDKTLATEATEGQVEEKLLEGYKDIEAKDESRAWVALLEGTVHSALLTLTPPPLLSLLSLAPQRNPPSHSTLITPPPPPFTGFSSLLPPYGTKVSIEDIETKYIDAIGALSERLAGDRWFLGSQNPTPLDALLFAYLHTILNTPIPPPSSSPLSSSSPKARAKSAVLRIQITRRVNLVAWEKRVRALVSAAFVPAE</sequence>
<gene>
    <name evidence="2" type="ORF">JAAARDRAFT_124489</name>
</gene>
<dbReference type="InParanoid" id="A0A067QE87"/>
<name>A0A067QE87_9AGAM</name>
<evidence type="ECO:0000259" key="1">
    <source>
        <dbReference type="Pfam" id="PF17171"/>
    </source>
</evidence>
<dbReference type="HOGENOM" id="CLU_077463_0_0_1"/>
<dbReference type="PANTHER" id="PTHR12289">
    <property type="entry name" value="METAXIN RELATED"/>
    <property type="match status" value="1"/>
</dbReference>
<accession>A0A067QE87</accession>
<evidence type="ECO:0000313" key="2">
    <source>
        <dbReference type="EMBL" id="KDQ60906.1"/>
    </source>
</evidence>
<proteinExistence type="predicted"/>
<dbReference type="GO" id="GO:0001401">
    <property type="term" value="C:SAM complex"/>
    <property type="evidence" value="ECO:0007669"/>
    <property type="project" value="TreeGrafter"/>
</dbReference>
<dbReference type="Pfam" id="PF17171">
    <property type="entry name" value="GST_C_6"/>
    <property type="match status" value="1"/>
</dbReference>
<dbReference type="Proteomes" id="UP000027265">
    <property type="component" value="Unassembled WGS sequence"/>
</dbReference>
<evidence type="ECO:0000313" key="3">
    <source>
        <dbReference type="Proteomes" id="UP000027265"/>
    </source>
</evidence>
<dbReference type="InterPro" id="IPR050931">
    <property type="entry name" value="Mito_Protein_Transport_Metaxin"/>
</dbReference>
<feature type="domain" description="Metaxin glutathione S-transferase" evidence="1">
    <location>
        <begin position="238"/>
        <end position="317"/>
    </location>
</feature>
<dbReference type="SUPFAM" id="SSF47616">
    <property type="entry name" value="GST C-terminal domain-like"/>
    <property type="match status" value="1"/>
</dbReference>
<organism evidence="2 3">
    <name type="scientific">Jaapia argillacea MUCL 33604</name>
    <dbReference type="NCBI Taxonomy" id="933084"/>
    <lineage>
        <taxon>Eukaryota</taxon>
        <taxon>Fungi</taxon>
        <taxon>Dikarya</taxon>
        <taxon>Basidiomycota</taxon>
        <taxon>Agaricomycotina</taxon>
        <taxon>Agaricomycetes</taxon>
        <taxon>Agaricomycetidae</taxon>
        <taxon>Jaapiales</taxon>
        <taxon>Jaapiaceae</taxon>
        <taxon>Jaapia</taxon>
    </lineage>
</organism>
<dbReference type="PANTHER" id="PTHR12289:SF41">
    <property type="entry name" value="FAILED AXON CONNECTIONS-RELATED"/>
    <property type="match status" value="1"/>
</dbReference>
<dbReference type="EMBL" id="KL197713">
    <property type="protein sequence ID" value="KDQ60906.1"/>
    <property type="molecule type" value="Genomic_DNA"/>
</dbReference>
<dbReference type="InterPro" id="IPR033468">
    <property type="entry name" value="Metaxin_GST"/>
</dbReference>
<dbReference type="GO" id="GO:0007005">
    <property type="term" value="P:mitochondrion organization"/>
    <property type="evidence" value="ECO:0007669"/>
    <property type="project" value="TreeGrafter"/>
</dbReference>
<keyword evidence="3" id="KW-1185">Reference proteome</keyword>
<reference evidence="3" key="1">
    <citation type="journal article" date="2014" name="Proc. Natl. Acad. Sci. U.S.A.">
        <title>Extensive sampling of basidiomycete genomes demonstrates inadequacy of the white-rot/brown-rot paradigm for wood decay fungi.</title>
        <authorList>
            <person name="Riley R."/>
            <person name="Salamov A.A."/>
            <person name="Brown D.W."/>
            <person name="Nagy L.G."/>
            <person name="Floudas D."/>
            <person name="Held B.W."/>
            <person name="Levasseur A."/>
            <person name="Lombard V."/>
            <person name="Morin E."/>
            <person name="Otillar R."/>
            <person name="Lindquist E.A."/>
            <person name="Sun H."/>
            <person name="LaButti K.M."/>
            <person name="Schmutz J."/>
            <person name="Jabbour D."/>
            <person name="Luo H."/>
            <person name="Baker S.E."/>
            <person name="Pisabarro A.G."/>
            <person name="Walton J.D."/>
            <person name="Blanchette R.A."/>
            <person name="Henrissat B."/>
            <person name="Martin F."/>
            <person name="Cullen D."/>
            <person name="Hibbett D.S."/>
            <person name="Grigoriev I.V."/>
        </authorList>
    </citation>
    <scope>NUCLEOTIDE SEQUENCE [LARGE SCALE GENOMIC DNA]</scope>
    <source>
        <strain evidence="3">MUCL 33604</strain>
    </source>
</reference>
<dbReference type="OrthoDB" id="198787at2759"/>
<dbReference type="InterPro" id="IPR036282">
    <property type="entry name" value="Glutathione-S-Trfase_C_sf"/>
</dbReference>
<dbReference type="AlphaFoldDB" id="A0A067QE87"/>
<protein>
    <recommendedName>
        <fullName evidence="1">Metaxin glutathione S-transferase domain-containing protein</fullName>
    </recommendedName>
</protein>
<dbReference type="STRING" id="933084.A0A067QE87"/>